<dbReference type="PANTHER" id="PTHR15394">
    <property type="entry name" value="SERINE HYDROLASE RBBP9"/>
    <property type="match status" value="1"/>
</dbReference>
<dbReference type="Gene3D" id="3.40.50.1820">
    <property type="entry name" value="alpha/beta hydrolase"/>
    <property type="match status" value="1"/>
</dbReference>
<evidence type="ECO:0000313" key="1">
    <source>
        <dbReference type="EMBL" id="OGY96653.1"/>
    </source>
</evidence>
<comment type="caution">
    <text evidence="1">The sequence shown here is derived from an EMBL/GenBank/DDBJ whole genome shotgun (WGS) entry which is preliminary data.</text>
</comment>
<dbReference type="AlphaFoldDB" id="A0A1G2C5G7"/>
<dbReference type="EMBL" id="MHKU01000026">
    <property type="protein sequence ID" value="OGY96653.1"/>
    <property type="molecule type" value="Genomic_DNA"/>
</dbReference>
<dbReference type="SUPFAM" id="SSF53474">
    <property type="entry name" value="alpha/beta-Hydrolases"/>
    <property type="match status" value="1"/>
</dbReference>
<proteinExistence type="predicted"/>
<protein>
    <recommendedName>
        <fullName evidence="3">AB hydrolase-1 domain-containing protein</fullName>
    </recommendedName>
</protein>
<organism evidence="1 2">
    <name type="scientific">Candidatus Liptonbacteria bacterium GWB1_49_6</name>
    <dbReference type="NCBI Taxonomy" id="1798644"/>
    <lineage>
        <taxon>Bacteria</taxon>
        <taxon>Candidatus Liptoniibacteriota</taxon>
    </lineage>
</organism>
<dbReference type="InterPro" id="IPR010662">
    <property type="entry name" value="RBBP9/YdeN"/>
</dbReference>
<evidence type="ECO:0008006" key="3">
    <source>
        <dbReference type="Google" id="ProtNLM"/>
    </source>
</evidence>
<dbReference type="PANTHER" id="PTHR15394:SF3">
    <property type="entry name" value="SERINE HYDROLASE RBBP9"/>
    <property type="match status" value="1"/>
</dbReference>
<dbReference type="Pfam" id="PF06821">
    <property type="entry name" value="Ser_hydrolase"/>
    <property type="match status" value="1"/>
</dbReference>
<dbReference type="Proteomes" id="UP000176648">
    <property type="component" value="Unassembled WGS sequence"/>
</dbReference>
<reference evidence="1 2" key="1">
    <citation type="journal article" date="2016" name="Nat. Commun.">
        <title>Thousands of microbial genomes shed light on interconnected biogeochemical processes in an aquifer system.</title>
        <authorList>
            <person name="Anantharaman K."/>
            <person name="Brown C.T."/>
            <person name="Hug L.A."/>
            <person name="Sharon I."/>
            <person name="Castelle C.J."/>
            <person name="Probst A.J."/>
            <person name="Thomas B.C."/>
            <person name="Singh A."/>
            <person name="Wilkins M.J."/>
            <person name="Karaoz U."/>
            <person name="Brodie E.L."/>
            <person name="Williams K.H."/>
            <person name="Hubbard S.S."/>
            <person name="Banfield J.F."/>
        </authorList>
    </citation>
    <scope>NUCLEOTIDE SEQUENCE [LARGE SCALE GENOMIC DNA]</scope>
</reference>
<dbReference type="GO" id="GO:0016787">
    <property type="term" value="F:hydrolase activity"/>
    <property type="evidence" value="ECO:0007669"/>
    <property type="project" value="InterPro"/>
</dbReference>
<accession>A0A1G2C5G7</accession>
<gene>
    <name evidence="1" type="ORF">A2122_00470</name>
</gene>
<sequence>MKKQIVVIHGGNVFRTRKEYLRRLRNYKLDFERLTTSGWKENLRGKLGKNFEVVLLKMPNPWTARYAEWEIMFKKVFSFLSKNPLLVGHSLGGIFLAKYLSLNIFPKKIRAAILVAAPYDKKSIDARYSLGDFALPKSLSRFEKQCGNIFIYQSTDDPVVPFVDAKKYQKALPTAKAILFKNKGHFGQSAFPELVAHIKKLFR</sequence>
<name>A0A1G2C5G7_9BACT</name>
<dbReference type="InterPro" id="IPR029058">
    <property type="entry name" value="AB_hydrolase_fold"/>
</dbReference>
<evidence type="ECO:0000313" key="2">
    <source>
        <dbReference type="Proteomes" id="UP000176648"/>
    </source>
</evidence>